<organism evidence="2 3">
    <name type="scientific">Zoogloea dura</name>
    <dbReference type="NCBI Taxonomy" id="2728840"/>
    <lineage>
        <taxon>Bacteria</taxon>
        <taxon>Pseudomonadati</taxon>
        <taxon>Pseudomonadota</taxon>
        <taxon>Betaproteobacteria</taxon>
        <taxon>Rhodocyclales</taxon>
        <taxon>Zoogloeaceae</taxon>
        <taxon>Zoogloea</taxon>
    </lineage>
</organism>
<keyword evidence="3" id="KW-1185">Reference proteome</keyword>
<evidence type="ECO:0000313" key="2">
    <source>
        <dbReference type="EMBL" id="NML25223.1"/>
    </source>
</evidence>
<gene>
    <name evidence="2" type="ORF">HHL15_05690</name>
</gene>
<dbReference type="AlphaFoldDB" id="A0A848G461"/>
<accession>A0A848G461</accession>
<dbReference type="Proteomes" id="UP000580043">
    <property type="component" value="Unassembled WGS sequence"/>
</dbReference>
<dbReference type="EMBL" id="JABBGA010000003">
    <property type="protein sequence ID" value="NML25223.1"/>
    <property type="molecule type" value="Genomic_DNA"/>
</dbReference>
<dbReference type="RefSeq" id="WP_169144862.1">
    <property type="nucleotide sequence ID" value="NZ_JABBGA010000003.1"/>
</dbReference>
<feature type="compositionally biased region" description="Basic and acidic residues" evidence="1">
    <location>
        <begin position="78"/>
        <end position="89"/>
    </location>
</feature>
<proteinExistence type="predicted"/>
<comment type="caution">
    <text evidence="2">The sequence shown here is derived from an EMBL/GenBank/DDBJ whole genome shotgun (WGS) entry which is preliminary data.</text>
</comment>
<sequence length="89" mass="9319">MPASLPASIRLSHLSHLSRVIRPTLLAALLVPLAGCGLGDAGSSAATAAKLKAHEAEQAQATRARIETQLDAANQQAEQRRKEAEAANR</sequence>
<evidence type="ECO:0000313" key="3">
    <source>
        <dbReference type="Proteomes" id="UP000580043"/>
    </source>
</evidence>
<protein>
    <submittedName>
        <fullName evidence="2">Uncharacterized protein</fullName>
    </submittedName>
</protein>
<evidence type="ECO:0000256" key="1">
    <source>
        <dbReference type="SAM" id="MobiDB-lite"/>
    </source>
</evidence>
<feature type="region of interest" description="Disordered" evidence="1">
    <location>
        <begin position="68"/>
        <end position="89"/>
    </location>
</feature>
<name>A0A848G461_9RHOO</name>
<reference evidence="2 3" key="1">
    <citation type="submission" date="2020-04" db="EMBL/GenBank/DDBJ databases">
        <title>Zoogloea sp. G-4-1-14 isolated from soil.</title>
        <authorList>
            <person name="Dahal R.H."/>
        </authorList>
    </citation>
    <scope>NUCLEOTIDE SEQUENCE [LARGE SCALE GENOMIC DNA]</scope>
    <source>
        <strain evidence="2 3">G-4-1-14</strain>
    </source>
</reference>